<keyword evidence="8" id="KW-0325">Glycoprotein</keyword>
<evidence type="ECO:0000256" key="5">
    <source>
        <dbReference type="ARBA" id="ARBA00023040"/>
    </source>
</evidence>
<sequence>MSRAVLREWWRDMFPDQNDMYEIMCRRFSLDSSMGRESRRELAEKRQGCPWKVGGRVLSRRRRIIAGLGALTGRGVVGEGESKEIEGLSPAPEPWSIRSVHMSDLPLKHGGSHSTSWEPVNRSTPKEIVRNIVLESAASGLRIGVCYYPAPRLAVWLRGAHCGRENSNGGLGWGEVIVLSDCTVDGGGKVKKGKSKKKLELRKAQSLEEAQLEIQQHNKNLTKQSLLRCQYLCARASSAPPAPARGKDAGPLDAAYICALQKEVPYHGRLYVSENYVCFYSSVLLKDTKVVIPVTSVLIVKKQNTALLVPNALSIRTSEGEKYLFVSLRNRESCYKLLRSVCPQLESSVCPPLSRCPLFRVQSDGSTNSSPLFSSVENSFDQCKHTNSSQSSLEDSFEQLDGGDAGLLLNAPSPKLTRAPVPHGNSPAPRRTVRRETEDSSTEEDTGSSWVWSVTENVRSHLSQSESGSLNTLLFIYLLLMQTVGLIHTLEQCLSRMQTVGLIHTLDQCLNRIQTVGLIHTLEQVLLLLLSSGYIGLRIVALEEQLTSLGALPEFSIQSGKSQALQHSAAMRNQRQLAWRSTGEELERHTSAAAVPITSAAAGNSVARVIQKGVFIMALEEQLTSLGALPEFSLQSGILAWFSDTVPDRTEVQIFNLVISIPTFILGLVGNTAVLAVFCCRRRGEPWSYMMVYITNMAFADCIMLISLPFKMYSYQNEWTLLPNFCLVLVSSHYVNMYVSIFTATAISVVRYMAIKYPFRAKEIMCPWKAFVVCVLIWLVICSFSACFHFVDAPNGNTTHIKCFQKNRSEPLPLSFILVLELVGYLLPLITMVFCSVEIISTLSKEMKIGSRSAEKIQCIRIIATNLIVFIVCFSPFHFGFLLKYFVETYIPSDCNMLEGVHNLIHTSFCIANANCCLDAFTYYFATKDSWKKLSVCCDSHIFNLVISIPTFILGLVGNTAVLAVFCCRRRGEPWSYMMVYITNMAFADCIMLISLPFKMYSYQNEWTLLPNFCLVLVSSHYVNMYVSIFTATAISVVRYMAIKYPFRAKEIMCPWKAFVVCVLIWLVICSFSACFHFVDAPNGNTTHIKCFQKNRSEPLPLSFILVLELVGYLLPLITMVFCSVEIISTLSKEMKIGSWSAEKIQCIRIIATNLIVFIVCFSPFHFGFLLKYFVETYIPSDCNMLEGVHNLIHTSFCIANASCCLDAFTYYFATKDSWTKLSVCCDSHRHTPDDADATPPPTLTTPPWDATPIHNTHPPPSDDTHIHTRSEQLMALGSLLL</sequence>
<evidence type="ECO:0000256" key="6">
    <source>
        <dbReference type="ARBA" id="ARBA00023136"/>
    </source>
</evidence>
<keyword evidence="5" id="KW-0297">G-protein coupled receptor</keyword>
<dbReference type="GO" id="GO:0004930">
    <property type="term" value="F:G protein-coupled receptor activity"/>
    <property type="evidence" value="ECO:0007669"/>
    <property type="project" value="UniProtKB-KW"/>
</dbReference>
<feature type="transmembrane region" description="Helical" evidence="11">
    <location>
        <begin position="1010"/>
        <end position="1038"/>
    </location>
</feature>
<gene>
    <name evidence="13" type="ORF">AAFF_G00004320</name>
</gene>
<keyword evidence="6 11" id="KW-0472">Membrane</keyword>
<feature type="transmembrane region" description="Helical" evidence="11">
    <location>
        <begin position="1104"/>
        <end position="1129"/>
    </location>
</feature>
<dbReference type="Gene3D" id="2.30.29.30">
    <property type="entry name" value="Pleckstrin-homology domain (PH domain)/Phosphotyrosine-binding domain (PTB)"/>
    <property type="match status" value="1"/>
</dbReference>
<evidence type="ECO:0000256" key="3">
    <source>
        <dbReference type="ARBA" id="ARBA00022692"/>
    </source>
</evidence>
<dbReference type="GO" id="GO:0007200">
    <property type="term" value="P:phospholipase C-activating G protein-coupled receptor signaling pathway"/>
    <property type="evidence" value="ECO:0007669"/>
    <property type="project" value="TreeGrafter"/>
</dbReference>
<evidence type="ECO:0000259" key="12">
    <source>
        <dbReference type="PROSITE" id="PS50262"/>
    </source>
</evidence>
<feature type="domain" description="G-protein coupled receptors family 1 profile" evidence="12">
    <location>
        <begin position="958"/>
        <end position="1211"/>
    </location>
</feature>
<dbReference type="SMART" id="SM00568">
    <property type="entry name" value="GRAM"/>
    <property type="match status" value="1"/>
</dbReference>
<evidence type="ECO:0000256" key="8">
    <source>
        <dbReference type="ARBA" id="ARBA00023180"/>
    </source>
</evidence>
<keyword evidence="2" id="KW-1003">Cell membrane</keyword>
<name>A0AAD7X3S2_9TELE</name>
<feature type="domain" description="G-protein coupled receptors family 1 profile" evidence="12">
    <location>
        <begin position="670"/>
        <end position="923"/>
    </location>
</feature>
<feature type="transmembrane region" description="Helical" evidence="11">
    <location>
        <begin position="978"/>
        <end position="998"/>
    </location>
</feature>
<dbReference type="GO" id="GO:0035025">
    <property type="term" value="P:positive regulation of Rho protein signal transduction"/>
    <property type="evidence" value="ECO:0007669"/>
    <property type="project" value="TreeGrafter"/>
</dbReference>
<dbReference type="Proteomes" id="UP001221898">
    <property type="component" value="Unassembled WGS sequence"/>
</dbReference>
<keyword evidence="14" id="KW-1185">Reference proteome</keyword>
<dbReference type="CDD" id="cd13220">
    <property type="entry name" value="PH-GRAM_GRAMDC"/>
    <property type="match status" value="1"/>
</dbReference>
<evidence type="ECO:0000256" key="9">
    <source>
        <dbReference type="ARBA" id="ARBA00023224"/>
    </source>
</evidence>
<dbReference type="Pfam" id="PF02893">
    <property type="entry name" value="GRAM"/>
    <property type="match status" value="1"/>
</dbReference>
<organism evidence="13 14">
    <name type="scientific">Aldrovandia affinis</name>
    <dbReference type="NCBI Taxonomy" id="143900"/>
    <lineage>
        <taxon>Eukaryota</taxon>
        <taxon>Metazoa</taxon>
        <taxon>Chordata</taxon>
        <taxon>Craniata</taxon>
        <taxon>Vertebrata</taxon>
        <taxon>Euteleostomi</taxon>
        <taxon>Actinopterygii</taxon>
        <taxon>Neopterygii</taxon>
        <taxon>Teleostei</taxon>
        <taxon>Notacanthiformes</taxon>
        <taxon>Halosauridae</taxon>
        <taxon>Aldrovandia</taxon>
    </lineage>
</organism>
<evidence type="ECO:0000256" key="4">
    <source>
        <dbReference type="ARBA" id="ARBA00022989"/>
    </source>
</evidence>
<dbReference type="FunFam" id="1.20.1070.10:FF:000142">
    <property type="entry name" value="G protein-coupled receptor 55"/>
    <property type="match status" value="2"/>
</dbReference>
<dbReference type="InterPro" id="IPR017452">
    <property type="entry name" value="GPCR_Rhodpsn_7TM"/>
</dbReference>
<comment type="subcellular location">
    <subcellularLocation>
        <location evidence="1">Cell membrane</location>
        <topology evidence="1">Multi-pass membrane protein</topology>
    </subcellularLocation>
</comment>
<reference evidence="13" key="1">
    <citation type="journal article" date="2023" name="Science">
        <title>Genome structures resolve the early diversification of teleost fishes.</title>
        <authorList>
            <person name="Parey E."/>
            <person name="Louis A."/>
            <person name="Montfort J."/>
            <person name="Bouchez O."/>
            <person name="Roques C."/>
            <person name="Iampietro C."/>
            <person name="Lluch J."/>
            <person name="Castinel A."/>
            <person name="Donnadieu C."/>
            <person name="Desvignes T."/>
            <person name="Floi Bucao C."/>
            <person name="Jouanno E."/>
            <person name="Wen M."/>
            <person name="Mejri S."/>
            <person name="Dirks R."/>
            <person name="Jansen H."/>
            <person name="Henkel C."/>
            <person name="Chen W.J."/>
            <person name="Zahm M."/>
            <person name="Cabau C."/>
            <person name="Klopp C."/>
            <person name="Thompson A.W."/>
            <person name="Robinson-Rechavi M."/>
            <person name="Braasch I."/>
            <person name="Lecointre G."/>
            <person name="Bobe J."/>
            <person name="Postlethwait J.H."/>
            <person name="Berthelot C."/>
            <person name="Roest Crollius H."/>
            <person name="Guiguen Y."/>
        </authorList>
    </citation>
    <scope>NUCLEOTIDE SEQUENCE</scope>
    <source>
        <strain evidence="13">NC1722</strain>
    </source>
</reference>
<dbReference type="InterPro" id="IPR004182">
    <property type="entry name" value="GRAM"/>
</dbReference>
<keyword evidence="3 11" id="KW-0812">Transmembrane</keyword>
<feature type="transmembrane region" description="Helical" evidence="11">
    <location>
        <begin position="1058"/>
        <end position="1079"/>
    </location>
</feature>
<evidence type="ECO:0000256" key="7">
    <source>
        <dbReference type="ARBA" id="ARBA00023170"/>
    </source>
</evidence>
<evidence type="ECO:0000313" key="13">
    <source>
        <dbReference type="EMBL" id="KAJ8418933.1"/>
    </source>
</evidence>
<evidence type="ECO:0000256" key="1">
    <source>
        <dbReference type="ARBA" id="ARBA00004651"/>
    </source>
</evidence>
<dbReference type="SUPFAM" id="SSF81321">
    <property type="entry name" value="Family A G protein-coupled receptor-like"/>
    <property type="match status" value="2"/>
</dbReference>
<evidence type="ECO:0000256" key="11">
    <source>
        <dbReference type="SAM" id="Phobius"/>
    </source>
</evidence>
<dbReference type="PROSITE" id="PS50262">
    <property type="entry name" value="G_PROTEIN_RECEP_F1_2"/>
    <property type="match status" value="2"/>
</dbReference>
<keyword evidence="9" id="KW-0807">Transducer</keyword>
<evidence type="ECO:0000256" key="2">
    <source>
        <dbReference type="ARBA" id="ARBA00022475"/>
    </source>
</evidence>
<dbReference type="Pfam" id="PF00001">
    <property type="entry name" value="7tm_1"/>
    <property type="match status" value="2"/>
</dbReference>
<dbReference type="Gene3D" id="1.20.1070.10">
    <property type="entry name" value="Rhodopsin 7-helix transmembrane proteins"/>
    <property type="match status" value="2"/>
</dbReference>
<keyword evidence="7" id="KW-0675">Receptor</keyword>
<feature type="transmembrane region" description="Helical" evidence="11">
    <location>
        <begin position="690"/>
        <end position="710"/>
    </location>
</feature>
<protein>
    <recommendedName>
        <fullName evidence="12">G-protein coupled receptors family 1 profile domain-containing protein</fullName>
    </recommendedName>
</protein>
<proteinExistence type="predicted"/>
<feature type="transmembrane region" description="Helical" evidence="11">
    <location>
        <begin position="816"/>
        <end position="841"/>
    </location>
</feature>
<feature type="transmembrane region" description="Helical" evidence="11">
    <location>
        <begin position="862"/>
        <end position="883"/>
    </location>
</feature>
<feature type="transmembrane region" description="Helical" evidence="11">
    <location>
        <begin position="770"/>
        <end position="791"/>
    </location>
</feature>
<evidence type="ECO:0000313" key="14">
    <source>
        <dbReference type="Proteomes" id="UP001221898"/>
    </source>
</evidence>
<feature type="region of interest" description="Disordered" evidence="10">
    <location>
        <begin position="1231"/>
        <end position="1266"/>
    </location>
</feature>
<dbReference type="PRINTS" id="PR00237">
    <property type="entry name" value="GPCRRHODOPSN"/>
</dbReference>
<feature type="transmembrane region" description="Helical" evidence="11">
    <location>
        <begin position="942"/>
        <end position="966"/>
    </location>
</feature>
<comment type="caution">
    <text evidence="13">The sequence shown here is derived from an EMBL/GenBank/DDBJ whole genome shotgun (WGS) entry which is preliminary data.</text>
</comment>
<dbReference type="EMBL" id="JAINUG010000001">
    <property type="protein sequence ID" value="KAJ8418933.1"/>
    <property type="molecule type" value="Genomic_DNA"/>
</dbReference>
<feature type="transmembrane region" description="Helical" evidence="11">
    <location>
        <begin position="722"/>
        <end position="750"/>
    </location>
</feature>
<dbReference type="PANTHER" id="PTHR24232">
    <property type="entry name" value="G-PROTEIN COUPLED RECEPTOR"/>
    <property type="match status" value="1"/>
</dbReference>
<evidence type="ECO:0000256" key="10">
    <source>
        <dbReference type="SAM" id="MobiDB-lite"/>
    </source>
</evidence>
<dbReference type="PANTHER" id="PTHR24232:SF100">
    <property type="entry name" value="G PROTEIN-COUPLED RECEPTOR 35, TANDEM DUPLICATE 1-RELATED"/>
    <property type="match status" value="1"/>
</dbReference>
<dbReference type="InterPro" id="IPR000276">
    <property type="entry name" value="GPCR_Rhodpsn"/>
</dbReference>
<accession>A0AAD7X3S2</accession>
<dbReference type="InterPro" id="IPR011993">
    <property type="entry name" value="PH-like_dom_sf"/>
</dbReference>
<keyword evidence="4 11" id="KW-1133">Transmembrane helix</keyword>
<feature type="transmembrane region" description="Helical" evidence="11">
    <location>
        <begin position="1191"/>
        <end position="1214"/>
    </location>
</feature>
<feature type="transmembrane region" description="Helical" evidence="11">
    <location>
        <begin position="1150"/>
        <end position="1171"/>
    </location>
</feature>
<feature type="region of interest" description="Disordered" evidence="10">
    <location>
        <begin position="408"/>
        <end position="448"/>
    </location>
</feature>
<feature type="transmembrane region" description="Helical" evidence="11">
    <location>
        <begin position="654"/>
        <end position="678"/>
    </location>
</feature>
<dbReference type="GO" id="GO:0005886">
    <property type="term" value="C:plasma membrane"/>
    <property type="evidence" value="ECO:0007669"/>
    <property type="project" value="UniProtKB-SubCell"/>
</dbReference>